<dbReference type="EMBL" id="ML211125">
    <property type="protein sequence ID" value="TFK88136.1"/>
    <property type="molecule type" value="Genomic_DNA"/>
</dbReference>
<name>A0A5C3PEW3_9APHY</name>
<protein>
    <recommendedName>
        <fullName evidence="4">C2H2-type domain-containing protein</fullName>
    </recommendedName>
</protein>
<feature type="region of interest" description="Disordered" evidence="1">
    <location>
        <begin position="41"/>
        <end position="100"/>
    </location>
</feature>
<dbReference type="InParanoid" id="A0A5C3PEW3"/>
<accession>A0A5C3PEW3</accession>
<evidence type="ECO:0000313" key="2">
    <source>
        <dbReference type="EMBL" id="TFK88136.1"/>
    </source>
</evidence>
<dbReference type="AlphaFoldDB" id="A0A5C3PEW3"/>
<evidence type="ECO:0008006" key="4">
    <source>
        <dbReference type="Google" id="ProtNLM"/>
    </source>
</evidence>
<dbReference type="Proteomes" id="UP000308197">
    <property type="component" value="Unassembled WGS sequence"/>
</dbReference>
<reference evidence="2 3" key="1">
    <citation type="journal article" date="2019" name="Nat. Ecol. Evol.">
        <title>Megaphylogeny resolves global patterns of mushroom evolution.</title>
        <authorList>
            <person name="Varga T."/>
            <person name="Krizsan K."/>
            <person name="Foldi C."/>
            <person name="Dima B."/>
            <person name="Sanchez-Garcia M."/>
            <person name="Sanchez-Ramirez S."/>
            <person name="Szollosi G.J."/>
            <person name="Szarkandi J.G."/>
            <person name="Papp V."/>
            <person name="Albert L."/>
            <person name="Andreopoulos W."/>
            <person name="Angelini C."/>
            <person name="Antonin V."/>
            <person name="Barry K.W."/>
            <person name="Bougher N.L."/>
            <person name="Buchanan P."/>
            <person name="Buyck B."/>
            <person name="Bense V."/>
            <person name="Catcheside P."/>
            <person name="Chovatia M."/>
            <person name="Cooper J."/>
            <person name="Damon W."/>
            <person name="Desjardin D."/>
            <person name="Finy P."/>
            <person name="Geml J."/>
            <person name="Haridas S."/>
            <person name="Hughes K."/>
            <person name="Justo A."/>
            <person name="Karasinski D."/>
            <person name="Kautmanova I."/>
            <person name="Kiss B."/>
            <person name="Kocsube S."/>
            <person name="Kotiranta H."/>
            <person name="LaButti K.M."/>
            <person name="Lechner B.E."/>
            <person name="Liimatainen K."/>
            <person name="Lipzen A."/>
            <person name="Lukacs Z."/>
            <person name="Mihaltcheva S."/>
            <person name="Morgado L.N."/>
            <person name="Niskanen T."/>
            <person name="Noordeloos M.E."/>
            <person name="Ohm R.A."/>
            <person name="Ortiz-Santana B."/>
            <person name="Ovrebo C."/>
            <person name="Racz N."/>
            <person name="Riley R."/>
            <person name="Savchenko A."/>
            <person name="Shiryaev A."/>
            <person name="Soop K."/>
            <person name="Spirin V."/>
            <person name="Szebenyi C."/>
            <person name="Tomsovsky M."/>
            <person name="Tulloss R.E."/>
            <person name="Uehling J."/>
            <person name="Grigoriev I.V."/>
            <person name="Vagvolgyi C."/>
            <person name="Papp T."/>
            <person name="Martin F.M."/>
            <person name="Miettinen O."/>
            <person name="Hibbett D.S."/>
            <person name="Nagy L.G."/>
        </authorList>
    </citation>
    <scope>NUCLEOTIDE SEQUENCE [LARGE SCALE GENOMIC DNA]</scope>
    <source>
        <strain evidence="2 3">HHB13444</strain>
    </source>
</reference>
<organism evidence="2 3">
    <name type="scientific">Polyporus arcularius HHB13444</name>
    <dbReference type="NCBI Taxonomy" id="1314778"/>
    <lineage>
        <taxon>Eukaryota</taxon>
        <taxon>Fungi</taxon>
        <taxon>Dikarya</taxon>
        <taxon>Basidiomycota</taxon>
        <taxon>Agaricomycotina</taxon>
        <taxon>Agaricomycetes</taxon>
        <taxon>Polyporales</taxon>
        <taxon>Polyporaceae</taxon>
        <taxon>Polyporus</taxon>
    </lineage>
</organism>
<dbReference type="InterPro" id="IPR041078">
    <property type="entry name" value="Plavaka"/>
</dbReference>
<keyword evidence="3" id="KW-1185">Reference proteome</keyword>
<evidence type="ECO:0000256" key="1">
    <source>
        <dbReference type="SAM" id="MobiDB-lite"/>
    </source>
</evidence>
<sequence>MESHRCVACHTSFKTAGQLSRHLGNSRLCEQHYDRLSSARAQRTLGQAKRPRSPSQSPDLAVPPLADDLAPDHAIDTFPDVDAAPFPSEPADVQPAKRPRVTVEEVIDEDTPWSYEGYPGAAASLGTATTFFEEIRAAKKCRGESPHHPFADEEEWGLVQWLMRHTTQTGIDEYGKLPITRNRTKPSFKNKKSFFKKLDQLPTGAGWICDVLTIKGNRKGPNGELLTEELELWRRDPLECVAELMGNPAFKGQTSFAPVMVKKGGVRYWGEMNTADWWWEKQVMLPPGATIAPIILASDKTNLTVLRGDKTAWPVYLTIGNINKSLRRKPSAHAFVLLGYIPVAKFACFTDNERSEALYRFFHGCMAKMLAALKDAGSDGVTMACADGHLRRTFPILAAYIADHPEQCLVACCKENRCPRCTVPRDKRGDYSIHPLRSQRETVEILERVAEGESDDEYEHLGIRPVFKPFWADLPHTDIFTCISPDILHQIHKGVIKDHLLDWIKQIIGKDELDARFATLPPAHGLRHFTRGISMISQWTGGEAKEIEKVLLGLLVGQADAGVLRAARALLDFVYYAQYEVHSETTLARMEQALRDFHLNKHAFVELGIREHFNIPKLHSLLHYIESIRRLGCLDGYNTETSERLHIDLAKKAYRASSKREYYSQMTTWLQRQEAIVLRTAYLSWVLGEEAQAAEPQDDVADEEVEELKALRQLLHSNVARAYQIPLTPSARRVSLDTLITKHGALALLPTLITYLAEHHPDAPRPHAHTPFDIYHSVAVLLPPNIHVANVKRLCSLCARPATPRVLDRQPIPARFDCALFIDDEELYRREGGLQGLRAGEVRAIFRLPARLGFPSDPLMYVRCFRPFRSPDTVTGMPPTSHSTRNNLRNVAIIPMSKLVRPCHLMPRFAQEEIDRNWTSEAILEEPITFSLNRYYDFHLFAALSS</sequence>
<evidence type="ECO:0000313" key="3">
    <source>
        <dbReference type="Proteomes" id="UP000308197"/>
    </source>
</evidence>
<gene>
    <name evidence="2" type="ORF">K466DRAFT_489540</name>
</gene>
<dbReference type="Pfam" id="PF18759">
    <property type="entry name" value="Plavaka"/>
    <property type="match status" value="1"/>
</dbReference>
<dbReference type="STRING" id="1314778.A0A5C3PEW3"/>
<proteinExistence type="predicted"/>